<dbReference type="AlphaFoldDB" id="A0AAV9ZQA8"/>
<feature type="region of interest" description="Disordered" evidence="1">
    <location>
        <begin position="124"/>
        <end position="150"/>
    </location>
</feature>
<gene>
    <name evidence="2" type="ORF">R3P38DRAFT_3228674</name>
</gene>
<comment type="caution">
    <text evidence="2">The sequence shown here is derived from an EMBL/GenBank/DDBJ whole genome shotgun (WGS) entry which is preliminary data.</text>
</comment>
<feature type="compositionally biased region" description="Low complexity" evidence="1">
    <location>
        <begin position="136"/>
        <end position="150"/>
    </location>
</feature>
<keyword evidence="3" id="KW-1185">Reference proteome</keyword>
<protein>
    <submittedName>
        <fullName evidence="2">Uncharacterized protein</fullName>
    </submittedName>
</protein>
<organism evidence="2 3">
    <name type="scientific">Favolaschia claudopus</name>
    <dbReference type="NCBI Taxonomy" id="2862362"/>
    <lineage>
        <taxon>Eukaryota</taxon>
        <taxon>Fungi</taxon>
        <taxon>Dikarya</taxon>
        <taxon>Basidiomycota</taxon>
        <taxon>Agaricomycotina</taxon>
        <taxon>Agaricomycetes</taxon>
        <taxon>Agaricomycetidae</taxon>
        <taxon>Agaricales</taxon>
        <taxon>Marasmiineae</taxon>
        <taxon>Mycenaceae</taxon>
        <taxon>Favolaschia</taxon>
    </lineage>
</organism>
<evidence type="ECO:0000313" key="2">
    <source>
        <dbReference type="EMBL" id="KAK6988699.1"/>
    </source>
</evidence>
<evidence type="ECO:0000256" key="1">
    <source>
        <dbReference type="SAM" id="MobiDB-lite"/>
    </source>
</evidence>
<reference evidence="2 3" key="1">
    <citation type="journal article" date="2024" name="J Genomics">
        <title>Draft genome sequencing and assembly of Favolaschia claudopus CIRM-BRFM 2984 isolated from oak limbs.</title>
        <authorList>
            <person name="Navarro D."/>
            <person name="Drula E."/>
            <person name="Chaduli D."/>
            <person name="Cazenave R."/>
            <person name="Ahrendt S."/>
            <person name="Wang J."/>
            <person name="Lipzen A."/>
            <person name="Daum C."/>
            <person name="Barry K."/>
            <person name="Grigoriev I.V."/>
            <person name="Favel A."/>
            <person name="Rosso M.N."/>
            <person name="Martin F."/>
        </authorList>
    </citation>
    <scope>NUCLEOTIDE SEQUENCE [LARGE SCALE GENOMIC DNA]</scope>
    <source>
        <strain evidence="2 3">CIRM-BRFM 2984</strain>
    </source>
</reference>
<proteinExistence type="predicted"/>
<feature type="region of interest" description="Disordered" evidence="1">
    <location>
        <begin position="77"/>
        <end position="97"/>
    </location>
</feature>
<evidence type="ECO:0000313" key="3">
    <source>
        <dbReference type="Proteomes" id="UP001362999"/>
    </source>
</evidence>
<feature type="compositionally biased region" description="Low complexity" evidence="1">
    <location>
        <begin position="88"/>
        <end position="97"/>
    </location>
</feature>
<name>A0AAV9ZQA8_9AGAR</name>
<dbReference type="EMBL" id="JAWWNJ010000121">
    <property type="protein sequence ID" value="KAK6988699.1"/>
    <property type="molecule type" value="Genomic_DNA"/>
</dbReference>
<accession>A0AAV9ZQA8</accession>
<sequence>MTHKNEGLRQEIAALKASHEAELAEIAGSAAERRQLVQSLDEQAVEFLARTTALRASMAKVFLPKASENCVATNTIQNPSETRTSGDPAKAQAPSAASARRGFVGVVIPAKRHRPEVDKVAPSLKRLNIGTQHSPSSNTLSTLDATLDAT</sequence>
<dbReference type="Proteomes" id="UP001362999">
    <property type="component" value="Unassembled WGS sequence"/>
</dbReference>